<feature type="coiled-coil region" evidence="2">
    <location>
        <begin position="2"/>
        <end position="75"/>
    </location>
</feature>
<proteinExistence type="predicted"/>
<feature type="non-terminal residue" evidence="6">
    <location>
        <position position="1"/>
    </location>
</feature>
<sequence>VIYALNTKNDEQEANIQALKDAHEEEIQHIRAETRKTILQYKSKAEEEQLLRKRIQVLEDAVVQHKRLKEEALAELTLFKMKVKEKELRMEVKQAEMILATDKVDTNADFENKLLYLNQQHEGLLDECKALRENLDTKETVDEKHYVEGQALINKMENLKSENQRVTEEGTQKTSQLQDSSEREKETLQKAMLQSMAEQQNCQQRELEPRKSLEAQEAFLLQQVKKLEVDLEEKNWKVNERKKHSQKTKERMQVEYEIVIPISIMEGTETILNSQNKAVNEVDELKSQIIELQQKTSTKQMQNKRDWRHVLVLLVSILLESLHYIKCNVHIGIFSSLFCFPFVVSENIIFFLKDIFRNCSFKSFYSKEFRTFCLDVCMLGWLFSVVRDIALQCVCSVPPAPQHHILLCKSLLFVFLVESEILASRVLQGLHLGFLIACIELLDGTCGALMYFFWHRNTLFSMGESSLCKRQRFVRYLSLNKPYYPPIQVQGIFILILLILYILYIFSPEGEEMFSSSLTRRCLDSSCYFLVCCFVFVFYIATQVHNVLLAVSATTNLILLTFLFWKVAQLKQMLDQQASNFKESLKKHDLQSIKEKEKLLQDLQNTIKENQNVKLQLEASHQKILKMLEKSKNRELKEAEERLKKEFSETFKTQHQSHKLEIQILEERAKKELHDELEQMQKRQTLLLGSLRLELSEQQTLCMSLRKQIEELQEELCSMRTLKKQQARSNQRQIRSLRDELEKSQHEVSSLRKENLLLKDTMELLSAELGSQKQEAAQLQDREKHHRRFALNSCFNFFIWFAFFLGYRLKGLEEKSRKQESRAEDEHFINCLQDKISEREEIIKQLVEGRTLQHSLLANTESCRNRSFSFNPSLGCLTSSVKVRQQKKLDEGPSRVISVPNLAS</sequence>
<dbReference type="AlphaFoldDB" id="A0A7K7URB9"/>
<keyword evidence="1 2" id="KW-0175">Coiled coil</keyword>
<keyword evidence="7" id="KW-1185">Reference proteome</keyword>
<evidence type="ECO:0000256" key="1">
    <source>
        <dbReference type="ARBA" id="ARBA00023054"/>
    </source>
</evidence>
<accession>A0A7K7URB9</accession>
<dbReference type="PANTHER" id="PTHR18870:SF8">
    <property type="entry name" value="PROTEIN FAM184B"/>
    <property type="match status" value="1"/>
</dbReference>
<feature type="transmembrane region" description="Helical" evidence="4">
    <location>
        <begin position="547"/>
        <end position="565"/>
    </location>
</feature>
<keyword evidence="4" id="KW-0812">Transmembrane</keyword>
<feature type="non-terminal residue" evidence="6">
    <location>
        <position position="904"/>
    </location>
</feature>
<dbReference type="Proteomes" id="UP000533954">
    <property type="component" value="Unassembled WGS sequence"/>
</dbReference>
<evidence type="ECO:0000313" key="7">
    <source>
        <dbReference type="Proteomes" id="UP000533954"/>
    </source>
</evidence>
<feature type="transmembrane region" description="Helical" evidence="4">
    <location>
        <begin position="518"/>
        <end position="541"/>
    </location>
</feature>
<gene>
    <name evidence="6" type="primary">Fam184b</name>
    <name evidence="6" type="ORF">EUDELE_R13323</name>
</gene>
<comment type="caution">
    <text evidence="6">The sequence shown here is derived from an EMBL/GenBank/DDBJ whole genome shotgun (WGS) entry which is preliminary data.</text>
</comment>
<feature type="domain" description="Protein FAM184A/B N-terminal" evidence="5">
    <location>
        <begin position="1"/>
        <end position="123"/>
    </location>
</feature>
<feature type="transmembrane region" description="Helical" evidence="4">
    <location>
        <begin position="789"/>
        <end position="809"/>
    </location>
</feature>
<keyword evidence="4" id="KW-0472">Membrane</keyword>
<reference evidence="6 7" key="1">
    <citation type="submission" date="2019-09" db="EMBL/GenBank/DDBJ databases">
        <title>Bird 10,000 Genomes (B10K) Project - Family phase.</title>
        <authorList>
            <person name="Zhang G."/>
        </authorList>
    </citation>
    <scope>NUCLEOTIDE SEQUENCE [LARGE SCALE GENOMIC DNA]</scope>
    <source>
        <strain evidence="6">B10K-LSUMZ-16893</strain>
    </source>
</reference>
<evidence type="ECO:0000313" key="6">
    <source>
        <dbReference type="EMBL" id="NXA31418.1"/>
    </source>
</evidence>
<protein>
    <submittedName>
        <fullName evidence="6">F184B protein</fullName>
    </submittedName>
</protein>
<feature type="transmembrane region" description="Helical" evidence="4">
    <location>
        <begin position="430"/>
        <end position="454"/>
    </location>
</feature>
<dbReference type="Pfam" id="PF15665">
    <property type="entry name" value="FAM184"/>
    <property type="match status" value="1"/>
</dbReference>
<feature type="transmembrane region" description="Helical" evidence="4">
    <location>
        <begin position="307"/>
        <end position="325"/>
    </location>
</feature>
<keyword evidence="4" id="KW-1133">Transmembrane helix</keyword>
<feature type="transmembrane region" description="Helical" evidence="4">
    <location>
        <begin position="487"/>
        <end position="506"/>
    </location>
</feature>
<evidence type="ECO:0000256" key="4">
    <source>
        <dbReference type="SAM" id="Phobius"/>
    </source>
</evidence>
<dbReference type="InterPro" id="IPR039478">
    <property type="entry name" value="FAM184A/B_N"/>
</dbReference>
<name>A0A7K7URB9_EUDEL</name>
<evidence type="ECO:0000256" key="3">
    <source>
        <dbReference type="SAM" id="MobiDB-lite"/>
    </source>
</evidence>
<feature type="transmembrane region" description="Helical" evidence="4">
    <location>
        <begin position="331"/>
        <end position="352"/>
    </location>
</feature>
<evidence type="ECO:0000256" key="2">
    <source>
        <dbReference type="SAM" id="Coils"/>
    </source>
</evidence>
<organism evidence="6 7">
    <name type="scientific">Eudromia elegans</name>
    <name type="common">Elegant crested-tinamou</name>
    <dbReference type="NCBI Taxonomy" id="8805"/>
    <lineage>
        <taxon>Eukaryota</taxon>
        <taxon>Metazoa</taxon>
        <taxon>Chordata</taxon>
        <taxon>Craniata</taxon>
        <taxon>Vertebrata</taxon>
        <taxon>Euteleostomi</taxon>
        <taxon>Archelosauria</taxon>
        <taxon>Archosauria</taxon>
        <taxon>Dinosauria</taxon>
        <taxon>Saurischia</taxon>
        <taxon>Theropoda</taxon>
        <taxon>Coelurosauria</taxon>
        <taxon>Aves</taxon>
        <taxon>Palaeognathae</taxon>
        <taxon>Tinamiformes</taxon>
        <taxon>Tinamidae</taxon>
        <taxon>Eudromia</taxon>
    </lineage>
</organism>
<dbReference type="EMBL" id="VZSX01000004">
    <property type="protein sequence ID" value="NXA31418.1"/>
    <property type="molecule type" value="Genomic_DNA"/>
</dbReference>
<dbReference type="PANTHER" id="PTHR18870">
    <property type="entry name" value="PROTEIN TAG-278-RELATED"/>
    <property type="match status" value="1"/>
</dbReference>
<dbReference type="OrthoDB" id="75801at2759"/>
<feature type="region of interest" description="Disordered" evidence="3">
    <location>
        <begin position="163"/>
        <end position="183"/>
    </location>
</feature>
<evidence type="ECO:0000259" key="5">
    <source>
        <dbReference type="Pfam" id="PF15665"/>
    </source>
</evidence>
<feature type="coiled-coil region" evidence="2">
    <location>
        <begin position="593"/>
        <end position="782"/>
    </location>
</feature>